<dbReference type="OrthoDB" id="5876117at2759"/>
<feature type="compositionally biased region" description="Basic residues" evidence="1">
    <location>
        <begin position="346"/>
        <end position="365"/>
    </location>
</feature>
<reference evidence="2 3" key="1">
    <citation type="submission" date="2018-08" db="EMBL/GenBank/DDBJ databases">
        <authorList>
            <person name="Laetsch R D."/>
            <person name="Stevens L."/>
            <person name="Kumar S."/>
            <person name="Blaxter L. M."/>
        </authorList>
    </citation>
    <scope>NUCLEOTIDE SEQUENCE [LARGE SCALE GENOMIC DNA]</scope>
</reference>
<sequence>MNAKSKKLFEKSSKLSPISLETREQSSQSHPLTRDISKRLPNIPTSTEQNEAANDIEAMSNLLIEMQKENDKRSEMLNSVFDKNFDGKIKTCINTRAEMETRATAFETIIQSETLIKKPIKEITTENIYEEIFGINLSQTGSTSDKLRMSPMQQVAEASSNASQPPRNAVDVVSPSKVSSNKIESEQILTDQAENADKKITKGFGETALTKVGHWSKSAFNFFRTKNVNSGKDATMLRKTSEKTSDIENDRSRIKEAEIDIIPQENLRRTRWTRKVKSRSYRETKGQKPKKTLRRGVKQKQPKKVESVPKMPAPTELGNTSNELKKHAAKLTEAKKRLKERNAIKFNKKKKSNLKTKGTHSHKYASRQDFMDGKKETKQNVEKSKKALAKLR</sequence>
<gene>
    <name evidence="2" type="ORF">NAV_LOCUS5210</name>
</gene>
<dbReference type="Proteomes" id="UP000276991">
    <property type="component" value="Unassembled WGS sequence"/>
</dbReference>
<evidence type="ECO:0000313" key="2">
    <source>
        <dbReference type="EMBL" id="VBB30419.1"/>
    </source>
</evidence>
<proteinExistence type="predicted"/>
<feature type="compositionally biased region" description="Basic residues" evidence="1">
    <location>
        <begin position="287"/>
        <end position="302"/>
    </location>
</feature>
<feature type="compositionally biased region" description="Polar residues" evidence="1">
    <location>
        <begin position="151"/>
        <end position="166"/>
    </location>
</feature>
<feature type="region of interest" description="Disordered" evidence="1">
    <location>
        <begin position="274"/>
        <end position="324"/>
    </location>
</feature>
<protein>
    <submittedName>
        <fullName evidence="2">Uncharacterized protein</fullName>
    </submittedName>
</protein>
<evidence type="ECO:0000256" key="1">
    <source>
        <dbReference type="SAM" id="MobiDB-lite"/>
    </source>
</evidence>
<feature type="region of interest" description="Disordered" evidence="1">
    <location>
        <begin position="144"/>
        <end position="184"/>
    </location>
</feature>
<feature type="compositionally biased region" description="Basic and acidic residues" evidence="1">
    <location>
        <begin position="369"/>
        <end position="385"/>
    </location>
</feature>
<dbReference type="AlphaFoldDB" id="A0A498SKI8"/>
<organism evidence="2 3">
    <name type="scientific">Acanthocheilonema viteae</name>
    <name type="common">Filarial nematode worm</name>
    <name type="synonym">Dipetalonema viteae</name>
    <dbReference type="NCBI Taxonomy" id="6277"/>
    <lineage>
        <taxon>Eukaryota</taxon>
        <taxon>Metazoa</taxon>
        <taxon>Ecdysozoa</taxon>
        <taxon>Nematoda</taxon>
        <taxon>Chromadorea</taxon>
        <taxon>Rhabditida</taxon>
        <taxon>Spirurina</taxon>
        <taxon>Spiruromorpha</taxon>
        <taxon>Filarioidea</taxon>
        <taxon>Onchocercidae</taxon>
        <taxon>Acanthocheilonema</taxon>
    </lineage>
</organism>
<keyword evidence="3" id="KW-1185">Reference proteome</keyword>
<feature type="region of interest" description="Disordered" evidence="1">
    <location>
        <begin position="336"/>
        <end position="392"/>
    </location>
</feature>
<name>A0A498SKI8_ACAVI</name>
<evidence type="ECO:0000313" key="3">
    <source>
        <dbReference type="Proteomes" id="UP000276991"/>
    </source>
</evidence>
<feature type="region of interest" description="Disordered" evidence="1">
    <location>
        <begin position="1"/>
        <end position="50"/>
    </location>
</feature>
<accession>A0A498SKI8</accession>
<dbReference type="EMBL" id="UPTC01000869">
    <property type="protein sequence ID" value="VBB30419.1"/>
    <property type="molecule type" value="Genomic_DNA"/>
</dbReference>